<sequence length="189" mass="19590">MSGRQDATGPGAPAARPPRGRRATALLRWRRRGWADDRELAHAIHGTVVGAAAMGAASLHGSLGQVVTTVLVTIVVYWAAERYARLLAAAVQEPRGGGRVRAALVVLRHGWPMVEAAYTPLVVLVVVVAATRDLRTGVLTALGVATLELGTLGYVAARRAGTDRAAALGWAALSAGFGGVVIALKLALH</sequence>
<organism evidence="3 4">
    <name type="scientific">Pseudonocardia broussonetiae</name>
    <dbReference type="NCBI Taxonomy" id="2736640"/>
    <lineage>
        <taxon>Bacteria</taxon>
        <taxon>Bacillati</taxon>
        <taxon>Actinomycetota</taxon>
        <taxon>Actinomycetes</taxon>
        <taxon>Pseudonocardiales</taxon>
        <taxon>Pseudonocardiaceae</taxon>
        <taxon>Pseudonocardia</taxon>
    </lineage>
</organism>
<feature type="region of interest" description="Disordered" evidence="1">
    <location>
        <begin position="1"/>
        <end position="21"/>
    </location>
</feature>
<gene>
    <name evidence="3" type="ORF">HOP40_28385</name>
</gene>
<evidence type="ECO:0000313" key="3">
    <source>
        <dbReference type="EMBL" id="QJY49189.1"/>
    </source>
</evidence>
<dbReference type="EMBL" id="CP053564">
    <property type="protein sequence ID" value="QJY49189.1"/>
    <property type="molecule type" value="Genomic_DNA"/>
</dbReference>
<keyword evidence="2" id="KW-1133">Transmembrane helix</keyword>
<dbReference type="RefSeq" id="WP_172164396.1">
    <property type="nucleotide sequence ID" value="NZ_CP053564.1"/>
</dbReference>
<name>A0A6M6JRZ4_9PSEU</name>
<dbReference type="AlphaFoldDB" id="A0A6M6JRZ4"/>
<dbReference type="Proteomes" id="UP000505377">
    <property type="component" value="Chromosome"/>
</dbReference>
<accession>A0A6M6JRZ4</accession>
<feature type="transmembrane region" description="Helical" evidence="2">
    <location>
        <begin position="63"/>
        <end position="80"/>
    </location>
</feature>
<evidence type="ECO:0008006" key="5">
    <source>
        <dbReference type="Google" id="ProtNLM"/>
    </source>
</evidence>
<keyword evidence="2" id="KW-0472">Membrane</keyword>
<evidence type="ECO:0000313" key="4">
    <source>
        <dbReference type="Proteomes" id="UP000505377"/>
    </source>
</evidence>
<keyword evidence="4" id="KW-1185">Reference proteome</keyword>
<keyword evidence="2" id="KW-0812">Transmembrane</keyword>
<dbReference type="KEGG" id="pbro:HOP40_28385"/>
<proteinExistence type="predicted"/>
<reference evidence="3 4" key="1">
    <citation type="submission" date="2020-05" db="EMBL/GenBank/DDBJ databases">
        <authorList>
            <person name="Mo P."/>
        </authorList>
    </citation>
    <scope>NUCLEOTIDE SEQUENCE [LARGE SCALE GENOMIC DNA]</scope>
    <source>
        <strain evidence="3 4">Gen01</strain>
    </source>
</reference>
<feature type="transmembrane region" description="Helical" evidence="2">
    <location>
        <begin position="111"/>
        <end position="131"/>
    </location>
</feature>
<protein>
    <recommendedName>
        <fullName evidence="5">Integral membrane protein</fullName>
    </recommendedName>
</protein>
<feature type="transmembrane region" description="Helical" evidence="2">
    <location>
        <begin position="137"/>
        <end position="156"/>
    </location>
</feature>
<evidence type="ECO:0000256" key="2">
    <source>
        <dbReference type="SAM" id="Phobius"/>
    </source>
</evidence>
<feature type="transmembrane region" description="Helical" evidence="2">
    <location>
        <begin position="168"/>
        <end position="188"/>
    </location>
</feature>
<evidence type="ECO:0000256" key="1">
    <source>
        <dbReference type="SAM" id="MobiDB-lite"/>
    </source>
</evidence>